<evidence type="ECO:0000313" key="1">
    <source>
        <dbReference type="EMBL" id="EKM55210.1"/>
    </source>
</evidence>
<organism evidence="1 2">
    <name type="scientific">Phanerochaete carnosa (strain HHB-10118-sp)</name>
    <name type="common">White-rot fungus</name>
    <name type="synonym">Peniophora carnosa</name>
    <dbReference type="NCBI Taxonomy" id="650164"/>
    <lineage>
        <taxon>Eukaryota</taxon>
        <taxon>Fungi</taxon>
        <taxon>Dikarya</taxon>
        <taxon>Basidiomycota</taxon>
        <taxon>Agaricomycotina</taxon>
        <taxon>Agaricomycetes</taxon>
        <taxon>Polyporales</taxon>
        <taxon>Phanerochaetaceae</taxon>
        <taxon>Phanerochaete</taxon>
    </lineage>
</organism>
<dbReference type="KEGG" id="pco:PHACADRAFT_255663"/>
<evidence type="ECO:0000313" key="2">
    <source>
        <dbReference type="Proteomes" id="UP000008370"/>
    </source>
</evidence>
<dbReference type="InParanoid" id="K5W7Q8"/>
<accession>K5W7Q8</accession>
<dbReference type="EMBL" id="JH930472">
    <property type="protein sequence ID" value="EKM55210.1"/>
    <property type="molecule type" value="Genomic_DNA"/>
</dbReference>
<keyword evidence="2" id="KW-1185">Reference proteome</keyword>
<name>K5W7Q8_PHACS</name>
<dbReference type="GeneID" id="18916358"/>
<sequence length="104" mass="11436">MVLDGYTVATPPNSAGPEIKKKSCLWEQPLLGVANSLLVAKQDSFGGPEDAAIKDKVREHYKAILRAIRRDLPKLLPATEHADHLRYTVIKFLVAVGEGCKLNE</sequence>
<dbReference type="HOGENOM" id="CLU_2251013_0_0_1"/>
<proteinExistence type="predicted"/>
<dbReference type="RefSeq" id="XP_007395546.1">
    <property type="nucleotide sequence ID" value="XM_007395484.1"/>
</dbReference>
<gene>
    <name evidence="1" type="ORF">PHACADRAFT_255663</name>
</gene>
<dbReference type="Proteomes" id="UP000008370">
    <property type="component" value="Unassembled WGS sequence"/>
</dbReference>
<reference evidence="1 2" key="1">
    <citation type="journal article" date="2012" name="BMC Genomics">
        <title>Comparative genomics of the white-rot fungi, Phanerochaete carnosa and P. chrysosporium, to elucidate the genetic basis of the distinct wood types they colonize.</title>
        <authorList>
            <person name="Suzuki H."/>
            <person name="MacDonald J."/>
            <person name="Syed K."/>
            <person name="Salamov A."/>
            <person name="Hori C."/>
            <person name="Aerts A."/>
            <person name="Henrissat B."/>
            <person name="Wiebenga A."/>
            <person name="vanKuyk P.A."/>
            <person name="Barry K."/>
            <person name="Lindquist E."/>
            <person name="LaButti K."/>
            <person name="Lapidus A."/>
            <person name="Lucas S."/>
            <person name="Coutinho P."/>
            <person name="Gong Y."/>
            <person name="Samejima M."/>
            <person name="Mahadevan R."/>
            <person name="Abou-Zaid M."/>
            <person name="de Vries R.P."/>
            <person name="Igarashi K."/>
            <person name="Yadav J.S."/>
            <person name="Grigoriev I.V."/>
            <person name="Master E.R."/>
        </authorList>
    </citation>
    <scope>NUCLEOTIDE SEQUENCE [LARGE SCALE GENOMIC DNA]</scope>
    <source>
        <strain evidence="1 2">HHB-10118-sp</strain>
    </source>
</reference>
<protein>
    <submittedName>
        <fullName evidence="1">Uncharacterized protein</fullName>
    </submittedName>
</protein>
<dbReference type="AlphaFoldDB" id="K5W7Q8"/>